<name>A0ABQ5N0Q5_9CLOT</name>
<dbReference type="InterPro" id="IPR000674">
    <property type="entry name" value="Ald_Oxase/Xan_DH_a/b"/>
</dbReference>
<evidence type="ECO:0000259" key="1">
    <source>
        <dbReference type="SMART" id="SM01008"/>
    </source>
</evidence>
<dbReference type="Pfam" id="PF01315">
    <property type="entry name" value="Ald_Xan_dh_C"/>
    <property type="match status" value="1"/>
</dbReference>
<dbReference type="Proteomes" id="UP001208567">
    <property type="component" value="Unassembled WGS sequence"/>
</dbReference>
<evidence type="ECO:0000313" key="3">
    <source>
        <dbReference type="Proteomes" id="UP001208567"/>
    </source>
</evidence>
<dbReference type="SUPFAM" id="SSF54665">
    <property type="entry name" value="CO dehydrogenase molybdoprotein N-domain-like"/>
    <property type="match status" value="1"/>
</dbReference>
<dbReference type="SMART" id="SM01008">
    <property type="entry name" value="Ald_Xan_dh_C"/>
    <property type="match status" value="1"/>
</dbReference>
<proteinExistence type="predicted"/>
<protein>
    <submittedName>
        <fullName evidence="2">Aldehyde oxidase</fullName>
    </submittedName>
</protein>
<dbReference type="RefSeq" id="WP_309298105.1">
    <property type="nucleotide sequence ID" value="NZ_BRXR01000001.1"/>
</dbReference>
<feature type="domain" description="Aldehyde oxidase/xanthine dehydrogenase a/b hammerhead" evidence="1">
    <location>
        <begin position="19"/>
        <end position="125"/>
    </location>
</feature>
<dbReference type="InterPro" id="IPR008274">
    <property type="entry name" value="AldOxase/xan_DH_MoCoBD1"/>
</dbReference>
<dbReference type="Gene3D" id="3.30.365.10">
    <property type="entry name" value="Aldehyde oxidase/xanthine dehydrogenase, molybdopterin binding domain"/>
    <property type="match status" value="3"/>
</dbReference>
<dbReference type="InterPro" id="IPR016208">
    <property type="entry name" value="Ald_Oxase/xanthine_DH-like"/>
</dbReference>
<gene>
    <name evidence="2" type="ORF">bsdE14_01910</name>
</gene>
<comment type="caution">
    <text evidence="2">The sequence shown here is derived from an EMBL/GenBank/DDBJ whole genome shotgun (WGS) entry which is preliminary data.</text>
</comment>
<dbReference type="EMBL" id="BRXR01000001">
    <property type="protein sequence ID" value="GLC28781.1"/>
    <property type="molecule type" value="Genomic_DNA"/>
</dbReference>
<sequence length="416" mass="46218">MLEFVGKSIKKEDAYNKVRGKAIYPDDIEFPNMLYAGVLRSKISFGKVLSIDYSKIKNLHGIVHVIDYSMIPGEKKHGVVLKDQPFLVQDIVKRVGDPIVLVVAENKSILKKALSLIDVKYQEYRGIFNIDEALLKDAPIIGENSNILYDLKIKKGDIDKGFKEAKYVAENWYCTPAIDHAFLQPEAAVSNINKDGIIEIYVATQYPHYDREEVARCLGVSQDKVRIINTAIGGAFGAREDITLQAHAALACYYTKRPVKIVYSREESTATHCKRHSFKMYYKTGVREDGMLCAVKARIYGDTGAYCSWGMNVLRKAAVHAVGPYEVENVDIESFAVYTNNSFAGAMRGFGAAQAAIAYESQMDILAGLSNIHPLKFRYMNAVKVGSILPTGQCLESSVGIKKCIEEVAKGEAVEL</sequence>
<dbReference type="InterPro" id="IPR036856">
    <property type="entry name" value="Ald_Oxase/Xan_DH_a/b_sf"/>
</dbReference>
<keyword evidence="3" id="KW-1185">Reference proteome</keyword>
<dbReference type="SUPFAM" id="SSF56003">
    <property type="entry name" value="Molybdenum cofactor-binding domain"/>
    <property type="match status" value="1"/>
</dbReference>
<dbReference type="PANTHER" id="PTHR11908">
    <property type="entry name" value="XANTHINE DEHYDROGENASE"/>
    <property type="match status" value="1"/>
</dbReference>
<organism evidence="2 3">
    <name type="scientific">Clostridium omnivorum</name>
    <dbReference type="NCBI Taxonomy" id="1604902"/>
    <lineage>
        <taxon>Bacteria</taxon>
        <taxon>Bacillati</taxon>
        <taxon>Bacillota</taxon>
        <taxon>Clostridia</taxon>
        <taxon>Eubacteriales</taxon>
        <taxon>Clostridiaceae</taxon>
        <taxon>Clostridium</taxon>
    </lineage>
</organism>
<accession>A0ABQ5N0Q5</accession>
<dbReference type="InterPro" id="IPR037165">
    <property type="entry name" value="AldOxase/xan_DH_Mopterin-bd_sf"/>
</dbReference>
<dbReference type="Pfam" id="PF02738">
    <property type="entry name" value="MoCoBD_1"/>
    <property type="match status" value="1"/>
</dbReference>
<reference evidence="2 3" key="1">
    <citation type="journal article" date="2024" name="Int. J. Syst. Evol. Microbiol.">
        <title>Clostridium omnivorum sp. nov., isolated from anoxic soil under the treatment of reductive soil disinfestation.</title>
        <authorList>
            <person name="Ueki A."/>
            <person name="Tonouchi A."/>
            <person name="Kaku N."/>
            <person name="Honma S."/>
            <person name="Ueki K."/>
        </authorList>
    </citation>
    <scope>NUCLEOTIDE SEQUENCE [LARGE SCALE GENOMIC DNA]</scope>
    <source>
        <strain evidence="2 3">E14</strain>
    </source>
</reference>
<dbReference type="PANTHER" id="PTHR11908:SF157">
    <property type="entry name" value="XANTHINE DEHYDROGENASE SUBUNIT D-RELATED"/>
    <property type="match status" value="1"/>
</dbReference>
<evidence type="ECO:0000313" key="2">
    <source>
        <dbReference type="EMBL" id="GLC28781.1"/>
    </source>
</evidence>
<dbReference type="Gene3D" id="3.90.1170.50">
    <property type="entry name" value="Aldehyde oxidase/xanthine dehydrogenase, a/b hammerhead"/>
    <property type="match status" value="1"/>
</dbReference>